<feature type="non-terminal residue" evidence="1">
    <location>
        <position position="1"/>
    </location>
</feature>
<comment type="caution">
    <text evidence="1">The sequence shown here is derived from an EMBL/GenBank/DDBJ whole genome shotgun (WGS) entry which is preliminary data.</text>
</comment>
<gene>
    <name evidence="1" type="ORF">HAX54_039120</name>
</gene>
<accession>A0ABS8VPX4</accession>
<organism evidence="1 2">
    <name type="scientific">Datura stramonium</name>
    <name type="common">Jimsonweed</name>
    <name type="synonym">Common thornapple</name>
    <dbReference type="NCBI Taxonomy" id="4076"/>
    <lineage>
        <taxon>Eukaryota</taxon>
        <taxon>Viridiplantae</taxon>
        <taxon>Streptophyta</taxon>
        <taxon>Embryophyta</taxon>
        <taxon>Tracheophyta</taxon>
        <taxon>Spermatophyta</taxon>
        <taxon>Magnoliopsida</taxon>
        <taxon>eudicotyledons</taxon>
        <taxon>Gunneridae</taxon>
        <taxon>Pentapetalae</taxon>
        <taxon>asterids</taxon>
        <taxon>lamiids</taxon>
        <taxon>Solanales</taxon>
        <taxon>Solanaceae</taxon>
        <taxon>Solanoideae</taxon>
        <taxon>Datureae</taxon>
        <taxon>Datura</taxon>
    </lineage>
</organism>
<name>A0ABS8VPX4_DATST</name>
<evidence type="ECO:0000313" key="1">
    <source>
        <dbReference type="EMBL" id="MCE0481402.1"/>
    </source>
</evidence>
<protein>
    <submittedName>
        <fullName evidence="1">Uncharacterized protein</fullName>
    </submittedName>
</protein>
<feature type="non-terminal residue" evidence="1">
    <location>
        <position position="55"/>
    </location>
</feature>
<keyword evidence="2" id="KW-1185">Reference proteome</keyword>
<dbReference type="EMBL" id="JACEIK010005393">
    <property type="protein sequence ID" value="MCE0481402.1"/>
    <property type="molecule type" value="Genomic_DNA"/>
</dbReference>
<dbReference type="Proteomes" id="UP000823775">
    <property type="component" value="Unassembled WGS sequence"/>
</dbReference>
<proteinExistence type="predicted"/>
<sequence>RGSSLDPLSKRAERGDQREGNGILWFLWSTDYGWPAVVRTVRRWEEWKSERRVKG</sequence>
<reference evidence="1 2" key="1">
    <citation type="journal article" date="2021" name="BMC Genomics">
        <title>Datura genome reveals duplications of psychoactive alkaloid biosynthetic genes and high mutation rate following tissue culture.</title>
        <authorList>
            <person name="Rajewski A."/>
            <person name="Carter-House D."/>
            <person name="Stajich J."/>
            <person name="Litt A."/>
        </authorList>
    </citation>
    <scope>NUCLEOTIDE SEQUENCE [LARGE SCALE GENOMIC DNA]</scope>
    <source>
        <strain evidence="1">AR-01</strain>
    </source>
</reference>
<evidence type="ECO:0000313" key="2">
    <source>
        <dbReference type="Proteomes" id="UP000823775"/>
    </source>
</evidence>